<dbReference type="PROSITE" id="PS50294">
    <property type="entry name" value="WD_REPEATS_REGION"/>
    <property type="match status" value="1"/>
</dbReference>
<gene>
    <name evidence="8" type="ORF">K491DRAFT_645830</name>
</gene>
<accession>A0A6A6TRI8</accession>
<dbReference type="OrthoDB" id="7318948at2759"/>
<dbReference type="SUPFAM" id="SSF50978">
    <property type="entry name" value="WD40 repeat-like"/>
    <property type="match status" value="1"/>
</dbReference>
<evidence type="ECO:0000313" key="8">
    <source>
        <dbReference type="EMBL" id="KAF2662679.1"/>
    </source>
</evidence>
<feature type="region of interest" description="Disordered" evidence="7">
    <location>
        <begin position="382"/>
        <end position="449"/>
    </location>
</feature>
<dbReference type="PANTHER" id="PTHR10253">
    <property type="entry name" value="POLYCOMB PROTEIN"/>
    <property type="match status" value="1"/>
</dbReference>
<dbReference type="Pfam" id="PF00400">
    <property type="entry name" value="WD40"/>
    <property type="match status" value="3"/>
</dbReference>
<dbReference type="InterPro" id="IPR036322">
    <property type="entry name" value="WD40_repeat_dom_sf"/>
</dbReference>
<proteinExistence type="inferred from homology"/>
<evidence type="ECO:0000256" key="5">
    <source>
        <dbReference type="ARBA" id="ARBA00023163"/>
    </source>
</evidence>
<dbReference type="PROSITE" id="PS50082">
    <property type="entry name" value="WD_REPEATS_2"/>
    <property type="match status" value="1"/>
</dbReference>
<dbReference type="SMART" id="SM00320">
    <property type="entry name" value="WD40"/>
    <property type="match status" value="3"/>
</dbReference>
<evidence type="ECO:0000256" key="7">
    <source>
        <dbReference type="SAM" id="MobiDB-lite"/>
    </source>
</evidence>
<keyword evidence="3" id="KW-0677">Repeat</keyword>
<comment type="similarity">
    <text evidence="1">Belongs to the WD repeat ESC family.</text>
</comment>
<feature type="compositionally biased region" description="Low complexity" evidence="7">
    <location>
        <begin position="420"/>
        <end position="435"/>
    </location>
</feature>
<reference evidence="8" key="1">
    <citation type="journal article" date="2020" name="Stud. Mycol.">
        <title>101 Dothideomycetes genomes: a test case for predicting lifestyles and emergence of pathogens.</title>
        <authorList>
            <person name="Haridas S."/>
            <person name="Albert R."/>
            <person name="Binder M."/>
            <person name="Bloem J."/>
            <person name="Labutti K."/>
            <person name="Salamov A."/>
            <person name="Andreopoulos B."/>
            <person name="Baker S."/>
            <person name="Barry K."/>
            <person name="Bills G."/>
            <person name="Bluhm B."/>
            <person name="Cannon C."/>
            <person name="Castanera R."/>
            <person name="Culley D."/>
            <person name="Daum C."/>
            <person name="Ezra D."/>
            <person name="Gonzalez J."/>
            <person name="Henrissat B."/>
            <person name="Kuo A."/>
            <person name="Liang C."/>
            <person name="Lipzen A."/>
            <person name="Lutzoni F."/>
            <person name="Magnuson J."/>
            <person name="Mondo S."/>
            <person name="Nolan M."/>
            <person name="Ohm R."/>
            <person name="Pangilinan J."/>
            <person name="Park H.-J."/>
            <person name="Ramirez L."/>
            <person name="Alfaro M."/>
            <person name="Sun H."/>
            <person name="Tritt A."/>
            <person name="Yoshinaga Y."/>
            <person name="Zwiers L.-H."/>
            <person name="Turgeon B."/>
            <person name="Goodwin S."/>
            <person name="Spatafora J."/>
            <person name="Crous P."/>
            <person name="Grigoriev I."/>
        </authorList>
    </citation>
    <scope>NUCLEOTIDE SEQUENCE</scope>
    <source>
        <strain evidence="8">CBS 122681</strain>
    </source>
</reference>
<dbReference type="AlphaFoldDB" id="A0A6A6TRI8"/>
<name>A0A6A6TRI8_9PLEO</name>
<dbReference type="InterPro" id="IPR015943">
    <property type="entry name" value="WD40/YVTN_repeat-like_dom_sf"/>
</dbReference>
<evidence type="ECO:0000313" key="9">
    <source>
        <dbReference type="Proteomes" id="UP000799324"/>
    </source>
</evidence>
<evidence type="ECO:0000256" key="2">
    <source>
        <dbReference type="ARBA" id="ARBA00022574"/>
    </source>
</evidence>
<keyword evidence="5" id="KW-0804">Transcription</keyword>
<evidence type="ECO:0000256" key="4">
    <source>
        <dbReference type="ARBA" id="ARBA00023015"/>
    </source>
</evidence>
<evidence type="ECO:0000256" key="6">
    <source>
        <dbReference type="PROSITE-ProRule" id="PRU00221"/>
    </source>
</evidence>
<keyword evidence="4" id="KW-0805">Transcription regulation</keyword>
<keyword evidence="9" id="KW-1185">Reference proteome</keyword>
<dbReference type="EMBL" id="MU004289">
    <property type="protein sequence ID" value="KAF2662679.1"/>
    <property type="molecule type" value="Genomic_DNA"/>
</dbReference>
<sequence length="513" mass="56358">MSHSDLPSFQCYHRLGGSNSDVKEAWQDVQFYPHTHASLDPVFAVTGTSRNTAVYRCVRNEDREASIELIRWFGDQSQSDRSDIPNPALNSVEWTHTNDGDPLLMVAGANPAINILNVSTGNLVMTLAGHGKLVTELVISPTDHTILASASYDRSIRLWTLDPACEGQRTVAILAGDGGHKFDIIALVSMSRAYTLEANTSQGWHRKGRYLLSGGMDTMVNLWMIPEDEKLKKNLGSDNPIMMAYPHFSSTDIHHDYVDCVKFYNDLIISRAAKENTILLWKIDNFSSNDSPPASPPLPHSPIVQSRTPVRVPVTPLSGTRSAWGGKFQRLLQFEYPQTDPFYMRFGLLHELGMHPVLAAGNTKSKIFFWDLQVLEEAGLGENVPGAGKKKKRDNNRAPTSCGLAVTMAGKKMARESSHTSESSAASDPSNPAHSETSKASVSSKGDDLGATTGIGDHFKSIVPHKTETIPNVSFAIRGMAWSRNGEWLVACGDYGMVAVMDRWGHRRPPSSI</sequence>
<protein>
    <submittedName>
        <fullName evidence="8">WD40 repeat-like protein</fullName>
    </submittedName>
</protein>
<evidence type="ECO:0000256" key="3">
    <source>
        <dbReference type="ARBA" id="ARBA00022737"/>
    </source>
</evidence>
<dbReference type="InterPro" id="IPR001680">
    <property type="entry name" value="WD40_rpt"/>
</dbReference>
<dbReference type="Proteomes" id="UP000799324">
    <property type="component" value="Unassembled WGS sequence"/>
</dbReference>
<organism evidence="8 9">
    <name type="scientific">Lophiostoma macrostomum CBS 122681</name>
    <dbReference type="NCBI Taxonomy" id="1314788"/>
    <lineage>
        <taxon>Eukaryota</taxon>
        <taxon>Fungi</taxon>
        <taxon>Dikarya</taxon>
        <taxon>Ascomycota</taxon>
        <taxon>Pezizomycotina</taxon>
        <taxon>Dothideomycetes</taxon>
        <taxon>Pleosporomycetidae</taxon>
        <taxon>Pleosporales</taxon>
        <taxon>Lophiostomataceae</taxon>
        <taxon>Lophiostoma</taxon>
    </lineage>
</organism>
<feature type="repeat" description="WD" evidence="6">
    <location>
        <begin position="127"/>
        <end position="162"/>
    </location>
</feature>
<evidence type="ECO:0000256" key="1">
    <source>
        <dbReference type="ARBA" id="ARBA00008075"/>
    </source>
</evidence>
<keyword evidence="2 6" id="KW-0853">WD repeat</keyword>
<dbReference type="InterPro" id="IPR051243">
    <property type="entry name" value="PcG_WD-repeat"/>
</dbReference>
<dbReference type="Gene3D" id="2.130.10.10">
    <property type="entry name" value="YVTN repeat-like/Quinoprotein amine dehydrogenase"/>
    <property type="match status" value="1"/>
</dbReference>